<protein>
    <submittedName>
        <fullName evidence="2">Uncharacterized protein</fullName>
    </submittedName>
</protein>
<evidence type="ECO:0000313" key="2">
    <source>
        <dbReference type="EMBL" id="KAF2188881.1"/>
    </source>
</evidence>
<name>A0A6A6EAI9_9PEZI</name>
<dbReference type="Proteomes" id="UP000800200">
    <property type="component" value="Unassembled WGS sequence"/>
</dbReference>
<feature type="region of interest" description="Disordered" evidence="1">
    <location>
        <begin position="1"/>
        <end position="79"/>
    </location>
</feature>
<feature type="compositionally biased region" description="Basic and acidic residues" evidence="1">
    <location>
        <begin position="1"/>
        <end position="11"/>
    </location>
</feature>
<reference evidence="2" key="1">
    <citation type="journal article" date="2020" name="Stud. Mycol.">
        <title>101 Dothideomycetes genomes: a test case for predicting lifestyles and emergence of pathogens.</title>
        <authorList>
            <person name="Haridas S."/>
            <person name="Albert R."/>
            <person name="Binder M."/>
            <person name="Bloem J."/>
            <person name="Labutti K."/>
            <person name="Salamov A."/>
            <person name="Andreopoulos B."/>
            <person name="Baker S."/>
            <person name="Barry K."/>
            <person name="Bills G."/>
            <person name="Bluhm B."/>
            <person name="Cannon C."/>
            <person name="Castanera R."/>
            <person name="Culley D."/>
            <person name="Daum C."/>
            <person name="Ezra D."/>
            <person name="Gonzalez J."/>
            <person name="Henrissat B."/>
            <person name="Kuo A."/>
            <person name="Liang C."/>
            <person name="Lipzen A."/>
            <person name="Lutzoni F."/>
            <person name="Magnuson J."/>
            <person name="Mondo S."/>
            <person name="Nolan M."/>
            <person name="Ohm R."/>
            <person name="Pangilinan J."/>
            <person name="Park H.-J."/>
            <person name="Ramirez L."/>
            <person name="Alfaro M."/>
            <person name="Sun H."/>
            <person name="Tritt A."/>
            <person name="Yoshinaga Y."/>
            <person name="Zwiers L.-H."/>
            <person name="Turgeon B."/>
            <person name="Goodwin S."/>
            <person name="Spatafora J."/>
            <person name="Crous P."/>
            <person name="Grigoriev I."/>
        </authorList>
    </citation>
    <scope>NUCLEOTIDE SEQUENCE</scope>
    <source>
        <strain evidence="2">CBS 207.26</strain>
    </source>
</reference>
<accession>A0A6A6EAI9</accession>
<sequence length="139" mass="14848">MDVVDDGKPDAQRNGSNGNQEGSSFIDNISEALFPPRKLRHSSNASPRLARRRRFQGHDGISPQSAASTPNGPPQGNKFTKTLDVITVAVESNSSLITSSNVAIGLASIPNLKSLFYQPVDSHRSHEAGQDVILMALIG</sequence>
<dbReference type="AlphaFoldDB" id="A0A6A6EAI9"/>
<organism evidence="2 3">
    <name type="scientific">Zopfia rhizophila CBS 207.26</name>
    <dbReference type="NCBI Taxonomy" id="1314779"/>
    <lineage>
        <taxon>Eukaryota</taxon>
        <taxon>Fungi</taxon>
        <taxon>Dikarya</taxon>
        <taxon>Ascomycota</taxon>
        <taxon>Pezizomycotina</taxon>
        <taxon>Dothideomycetes</taxon>
        <taxon>Dothideomycetes incertae sedis</taxon>
        <taxon>Zopfiaceae</taxon>
        <taxon>Zopfia</taxon>
    </lineage>
</organism>
<keyword evidence="3" id="KW-1185">Reference proteome</keyword>
<evidence type="ECO:0000313" key="3">
    <source>
        <dbReference type="Proteomes" id="UP000800200"/>
    </source>
</evidence>
<feature type="compositionally biased region" description="Polar residues" evidence="1">
    <location>
        <begin position="13"/>
        <end position="27"/>
    </location>
</feature>
<dbReference type="EMBL" id="ML994622">
    <property type="protein sequence ID" value="KAF2188881.1"/>
    <property type="molecule type" value="Genomic_DNA"/>
</dbReference>
<evidence type="ECO:0000256" key="1">
    <source>
        <dbReference type="SAM" id="MobiDB-lite"/>
    </source>
</evidence>
<gene>
    <name evidence="2" type="ORF">K469DRAFT_684171</name>
</gene>
<proteinExistence type="predicted"/>